<dbReference type="InterPro" id="IPR045713">
    <property type="entry name" value="DUF6069"/>
</dbReference>
<feature type="transmembrane region" description="Helical" evidence="1">
    <location>
        <begin position="45"/>
        <end position="65"/>
    </location>
</feature>
<keyword evidence="3" id="KW-1185">Reference proteome</keyword>
<sequence length="149" mass="15393">MSARRRRLGVTALAVLAPVMVWLVADPLLGHRLRIADGEQTLDIGAVAVAVVALLASLSGWGLLAALERFVARHARALWTGLAGAVLAVSFLPFLGDGMDGGTRVSLALIHLAVAAVLIPGLRGRSPGAQAGAARGVTASTKYDVNRTR</sequence>
<accession>A0ABP7TQX9</accession>
<feature type="transmembrane region" description="Helical" evidence="1">
    <location>
        <begin position="7"/>
        <end position="25"/>
    </location>
</feature>
<proteinExistence type="predicted"/>
<evidence type="ECO:0000256" key="1">
    <source>
        <dbReference type="SAM" id="Phobius"/>
    </source>
</evidence>
<dbReference type="EMBL" id="BAAAZX010000048">
    <property type="protein sequence ID" value="GAA4029979.1"/>
    <property type="molecule type" value="Genomic_DNA"/>
</dbReference>
<feature type="transmembrane region" description="Helical" evidence="1">
    <location>
        <begin position="102"/>
        <end position="122"/>
    </location>
</feature>
<feature type="transmembrane region" description="Helical" evidence="1">
    <location>
        <begin position="77"/>
        <end position="96"/>
    </location>
</feature>
<keyword evidence="1" id="KW-0812">Transmembrane</keyword>
<evidence type="ECO:0000313" key="3">
    <source>
        <dbReference type="Proteomes" id="UP001500456"/>
    </source>
</evidence>
<dbReference type="Proteomes" id="UP001500456">
    <property type="component" value="Unassembled WGS sequence"/>
</dbReference>
<keyword evidence="1" id="KW-1133">Transmembrane helix</keyword>
<name>A0ABP7TQX9_9ACTN</name>
<dbReference type="Pfam" id="PF19545">
    <property type="entry name" value="DUF6069"/>
    <property type="match status" value="1"/>
</dbReference>
<dbReference type="RefSeq" id="WP_345571505.1">
    <property type="nucleotide sequence ID" value="NZ_BAAAZX010000048.1"/>
</dbReference>
<reference evidence="3" key="1">
    <citation type="journal article" date="2019" name="Int. J. Syst. Evol. Microbiol.">
        <title>The Global Catalogue of Microorganisms (GCM) 10K type strain sequencing project: providing services to taxonomists for standard genome sequencing and annotation.</title>
        <authorList>
            <consortium name="The Broad Institute Genomics Platform"/>
            <consortium name="The Broad Institute Genome Sequencing Center for Infectious Disease"/>
            <person name="Wu L."/>
            <person name="Ma J."/>
        </authorList>
    </citation>
    <scope>NUCLEOTIDE SEQUENCE [LARGE SCALE GENOMIC DNA]</scope>
    <source>
        <strain evidence="3">JCM 16924</strain>
    </source>
</reference>
<gene>
    <name evidence="2" type="ORF">GCM10022232_89870</name>
</gene>
<organism evidence="2 3">
    <name type="scientific">Streptomyces plumbiresistens</name>
    <dbReference type="NCBI Taxonomy" id="511811"/>
    <lineage>
        <taxon>Bacteria</taxon>
        <taxon>Bacillati</taxon>
        <taxon>Actinomycetota</taxon>
        <taxon>Actinomycetes</taxon>
        <taxon>Kitasatosporales</taxon>
        <taxon>Streptomycetaceae</taxon>
        <taxon>Streptomyces</taxon>
    </lineage>
</organism>
<protein>
    <submittedName>
        <fullName evidence="2">Uncharacterized protein</fullName>
    </submittedName>
</protein>
<keyword evidence="1" id="KW-0472">Membrane</keyword>
<comment type="caution">
    <text evidence="2">The sequence shown here is derived from an EMBL/GenBank/DDBJ whole genome shotgun (WGS) entry which is preliminary data.</text>
</comment>
<evidence type="ECO:0000313" key="2">
    <source>
        <dbReference type="EMBL" id="GAA4029979.1"/>
    </source>
</evidence>